<organism evidence="4 5">
    <name type="scientific">Dreissena polymorpha</name>
    <name type="common">Zebra mussel</name>
    <name type="synonym">Mytilus polymorpha</name>
    <dbReference type="NCBI Taxonomy" id="45954"/>
    <lineage>
        <taxon>Eukaryota</taxon>
        <taxon>Metazoa</taxon>
        <taxon>Spiralia</taxon>
        <taxon>Lophotrochozoa</taxon>
        <taxon>Mollusca</taxon>
        <taxon>Bivalvia</taxon>
        <taxon>Autobranchia</taxon>
        <taxon>Heteroconchia</taxon>
        <taxon>Euheterodonta</taxon>
        <taxon>Imparidentia</taxon>
        <taxon>Neoheterodontei</taxon>
        <taxon>Myida</taxon>
        <taxon>Dreissenoidea</taxon>
        <taxon>Dreissenidae</taxon>
        <taxon>Dreissena</taxon>
    </lineage>
</organism>
<name>A0A9D4KUK5_DREPO</name>
<evidence type="ECO:0000256" key="1">
    <source>
        <dbReference type="PROSITE-ProRule" id="PRU00024"/>
    </source>
</evidence>
<accession>A0A9D4KUK5</accession>
<protein>
    <recommendedName>
        <fullName evidence="3">B box-type domain-containing protein</fullName>
    </recommendedName>
</protein>
<keyword evidence="5" id="KW-1185">Reference proteome</keyword>
<dbReference type="EMBL" id="JAIWYP010000003">
    <property type="protein sequence ID" value="KAH3846410.1"/>
    <property type="molecule type" value="Genomic_DNA"/>
</dbReference>
<reference evidence="4" key="2">
    <citation type="submission" date="2020-11" db="EMBL/GenBank/DDBJ databases">
        <authorList>
            <person name="McCartney M.A."/>
            <person name="Auch B."/>
            <person name="Kono T."/>
            <person name="Mallez S."/>
            <person name="Becker A."/>
            <person name="Gohl D.M."/>
            <person name="Silverstein K.A.T."/>
            <person name="Koren S."/>
            <person name="Bechman K.B."/>
            <person name="Herman A."/>
            <person name="Abrahante J.E."/>
            <person name="Garbe J."/>
        </authorList>
    </citation>
    <scope>NUCLEOTIDE SEQUENCE</scope>
    <source>
        <strain evidence="4">Duluth1</strain>
        <tissue evidence="4">Whole animal</tissue>
    </source>
</reference>
<evidence type="ECO:0000256" key="2">
    <source>
        <dbReference type="SAM" id="Coils"/>
    </source>
</evidence>
<keyword evidence="1" id="KW-0862">Zinc</keyword>
<dbReference type="InterPro" id="IPR000315">
    <property type="entry name" value="Znf_B-box"/>
</dbReference>
<keyword evidence="1" id="KW-0863">Zinc-finger</keyword>
<gene>
    <name evidence="4" type="ORF">DPMN_088711</name>
</gene>
<evidence type="ECO:0000259" key="3">
    <source>
        <dbReference type="PROSITE" id="PS50119"/>
    </source>
</evidence>
<dbReference type="PANTHER" id="PTHR25462">
    <property type="entry name" value="BONUS, ISOFORM C-RELATED"/>
    <property type="match status" value="1"/>
</dbReference>
<keyword evidence="1" id="KW-0479">Metal-binding</keyword>
<dbReference type="PROSITE" id="PS50119">
    <property type="entry name" value="ZF_BBOX"/>
    <property type="match status" value="1"/>
</dbReference>
<dbReference type="Proteomes" id="UP000828390">
    <property type="component" value="Unassembled WGS sequence"/>
</dbReference>
<dbReference type="InterPro" id="IPR047153">
    <property type="entry name" value="TRIM45/56/19-like"/>
</dbReference>
<feature type="coiled-coil region" evidence="2">
    <location>
        <begin position="126"/>
        <end position="160"/>
    </location>
</feature>
<dbReference type="GO" id="GO:0008270">
    <property type="term" value="F:zinc ion binding"/>
    <property type="evidence" value="ECO:0007669"/>
    <property type="project" value="UniProtKB-KW"/>
</dbReference>
<dbReference type="PANTHER" id="PTHR25462:SF296">
    <property type="entry name" value="MEIOTIC P26, ISOFORM F"/>
    <property type="match status" value="1"/>
</dbReference>
<evidence type="ECO:0000313" key="4">
    <source>
        <dbReference type="EMBL" id="KAH3846410.1"/>
    </source>
</evidence>
<dbReference type="AlphaFoldDB" id="A0A9D4KUK5"/>
<comment type="caution">
    <text evidence="4">The sequence shown here is derived from an EMBL/GenBank/DDBJ whole genome shotgun (WGS) entry which is preliminary data.</text>
</comment>
<dbReference type="Gene3D" id="3.30.160.60">
    <property type="entry name" value="Classic Zinc Finger"/>
    <property type="match status" value="1"/>
</dbReference>
<feature type="domain" description="B box-type" evidence="3">
    <location>
        <begin position="17"/>
        <end position="53"/>
    </location>
</feature>
<keyword evidence="2" id="KW-0175">Coiled coil</keyword>
<sequence>MADKGSDEIYDYLCNACEEDHVNKEAVFYCQQCSKGFCCTCIDSHKQLFKKHQPFGRKELNKWPVVKTAMDLMQNCQQNPDQRIELFCEHHKRLCCVLCRLHDHQPCTANMKRIAKKAEKKKQSDVRQLTATIDAEQQKLQKEIDRANECLQKLQLANERTHEDIRLFRKKINDLLDEWERNTVQSLDTLLNKLKTALKSDIDKCSKLKEDLNSFREAVEHVKGNIPKVQIFNARTKCTEMVTQAQALIRQTSINQNVDIIFQGNPDMEQYLSGLSDLVNVEGTIGMSETHLPGGKIVKGSVITHHHVKLISDQAKFCEICGMCELLSGEVLLLDYYNNKVKLVDINYKLRPCYQTIGHMQCNS</sequence>
<evidence type="ECO:0000313" key="5">
    <source>
        <dbReference type="Proteomes" id="UP000828390"/>
    </source>
</evidence>
<reference evidence="4" key="1">
    <citation type="journal article" date="2019" name="bioRxiv">
        <title>The Genome of the Zebra Mussel, Dreissena polymorpha: A Resource for Invasive Species Research.</title>
        <authorList>
            <person name="McCartney M.A."/>
            <person name="Auch B."/>
            <person name="Kono T."/>
            <person name="Mallez S."/>
            <person name="Zhang Y."/>
            <person name="Obille A."/>
            <person name="Becker A."/>
            <person name="Abrahante J.E."/>
            <person name="Garbe J."/>
            <person name="Badalamenti J.P."/>
            <person name="Herman A."/>
            <person name="Mangelson H."/>
            <person name="Liachko I."/>
            <person name="Sullivan S."/>
            <person name="Sone E.D."/>
            <person name="Koren S."/>
            <person name="Silverstein K.A.T."/>
            <person name="Beckman K.B."/>
            <person name="Gohl D.M."/>
        </authorList>
    </citation>
    <scope>NUCLEOTIDE SEQUENCE</scope>
    <source>
        <strain evidence="4">Duluth1</strain>
        <tissue evidence="4">Whole animal</tissue>
    </source>
</reference>
<proteinExistence type="predicted"/>